<dbReference type="Proteomes" id="UP000466345">
    <property type="component" value="Unassembled WGS sequence"/>
</dbReference>
<dbReference type="EMBL" id="WEGJ01000003">
    <property type="protein sequence ID" value="MQY11496.1"/>
    <property type="molecule type" value="Genomic_DNA"/>
</dbReference>
<name>A0A7K0CDN7_9ACTN</name>
<keyword evidence="2" id="KW-1185">Reference proteome</keyword>
<gene>
    <name evidence="1" type="ORF">SRB5_16150</name>
</gene>
<protein>
    <submittedName>
        <fullName evidence="1">Uncharacterized protein</fullName>
    </submittedName>
</protein>
<sequence length="128" mass="13906">MTGPLRPGEDAARAEVAVDLVQAGVHWDAIKVATSLGEAVLDHLADKSGAVIDDGRHLYWLIRPEAAEELQLPGAEVLSTATFVAVPAEYRLSRPGIHWRRTPGENGLHTCPLTLRDALTLVQRNQAR</sequence>
<dbReference type="AlphaFoldDB" id="A0A7K0CDN7"/>
<comment type="caution">
    <text evidence="1">The sequence shown here is derived from an EMBL/GenBank/DDBJ whole genome shotgun (WGS) entry which is preliminary data.</text>
</comment>
<evidence type="ECO:0000313" key="1">
    <source>
        <dbReference type="EMBL" id="MQY11496.1"/>
    </source>
</evidence>
<organism evidence="1 2">
    <name type="scientific">Streptomyces smaragdinus</name>
    <dbReference type="NCBI Taxonomy" id="2585196"/>
    <lineage>
        <taxon>Bacteria</taxon>
        <taxon>Bacillati</taxon>
        <taxon>Actinomycetota</taxon>
        <taxon>Actinomycetes</taxon>
        <taxon>Kitasatosporales</taxon>
        <taxon>Streptomycetaceae</taxon>
        <taxon>Streptomyces</taxon>
    </lineage>
</organism>
<reference evidence="1 2" key="1">
    <citation type="submission" date="2019-10" db="EMBL/GenBank/DDBJ databases">
        <title>Streptomyces smaragdinus sp. nov. and Streptomyces fabii sp. nov., isolated from the gut of fungus growing-termite Macrotermes natalensis.</title>
        <authorList>
            <person name="Schwitalla J."/>
            <person name="Benndorf R."/>
            <person name="Martin K."/>
            <person name="De Beer W."/>
            <person name="Kaster A.-K."/>
            <person name="Vollmers J."/>
            <person name="Poulsen M."/>
            <person name="Beemelmanns C."/>
        </authorList>
    </citation>
    <scope>NUCLEOTIDE SEQUENCE [LARGE SCALE GENOMIC DNA]</scope>
    <source>
        <strain evidence="1 2">RB5</strain>
    </source>
</reference>
<accession>A0A7K0CDN7</accession>
<evidence type="ECO:0000313" key="2">
    <source>
        <dbReference type="Proteomes" id="UP000466345"/>
    </source>
</evidence>
<proteinExistence type="predicted"/>
<dbReference type="RefSeq" id="WP_153450737.1">
    <property type="nucleotide sequence ID" value="NZ_WEGJ01000003.1"/>
</dbReference>
<dbReference type="OrthoDB" id="3872852at2"/>